<name>A0ABD3QPH4_9STRA</name>
<keyword evidence="4" id="KW-1185">Reference proteome</keyword>
<keyword evidence="2" id="KW-0732">Signal</keyword>
<protein>
    <submittedName>
        <fullName evidence="3">Uncharacterized protein</fullName>
    </submittedName>
</protein>
<evidence type="ECO:0000313" key="4">
    <source>
        <dbReference type="Proteomes" id="UP001530400"/>
    </source>
</evidence>
<reference evidence="3 4" key="1">
    <citation type="submission" date="2024-10" db="EMBL/GenBank/DDBJ databases">
        <title>Updated reference genomes for cyclostephanoid diatoms.</title>
        <authorList>
            <person name="Roberts W.R."/>
            <person name="Alverson A.J."/>
        </authorList>
    </citation>
    <scope>NUCLEOTIDE SEQUENCE [LARGE SCALE GENOMIC DNA]</scope>
    <source>
        <strain evidence="3 4">AJA010-31</strain>
    </source>
</reference>
<feature type="signal peptide" evidence="2">
    <location>
        <begin position="1"/>
        <end position="16"/>
    </location>
</feature>
<feature type="compositionally biased region" description="Polar residues" evidence="1">
    <location>
        <begin position="223"/>
        <end position="237"/>
    </location>
</feature>
<evidence type="ECO:0000256" key="2">
    <source>
        <dbReference type="SAM" id="SignalP"/>
    </source>
</evidence>
<dbReference type="EMBL" id="JALLPJ020000114">
    <property type="protein sequence ID" value="KAL3802018.1"/>
    <property type="molecule type" value="Genomic_DNA"/>
</dbReference>
<dbReference type="Proteomes" id="UP001530400">
    <property type="component" value="Unassembled WGS sequence"/>
</dbReference>
<comment type="caution">
    <text evidence="3">The sequence shown here is derived from an EMBL/GenBank/DDBJ whole genome shotgun (WGS) entry which is preliminary data.</text>
</comment>
<dbReference type="AlphaFoldDB" id="A0ABD3QPH4"/>
<dbReference type="InterPro" id="IPR010865">
    <property type="entry name" value="DUF1499"/>
</dbReference>
<accession>A0ABD3QPH4</accession>
<sequence>MKILTILFPALLGCTAYVLPERGANQNHQLHSRRDTLKKVFAIPMSVIAIPSKSSALDQCRAKSHNCIRTLWHAPEPLSPNEAASTIREVINSYPQGGQAGVDCNGWTITNDSLDKDGRMALEFKSCVGPAALAINLGQPFIDDLKFEMGRDASGHIFVEVKSNSRVGGSDLFVNRKRMLYLGDKLRAKGWDIPPPKYVYEFIYVLNLNMMSTIASPEEENMDSNVSGTKMLQSRDP</sequence>
<gene>
    <name evidence="3" type="ORF">ACHAWO_002438</name>
</gene>
<feature type="chain" id="PRO_5044836538" evidence="2">
    <location>
        <begin position="17"/>
        <end position="237"/>
    </location>
</feature>
<dbReference type="Pfam" id="PF07386">
    <property type="entry name" value="DUF1499"/>
    <property type="match status" value="1"/>
</dbReference>
<organism evidence="3 4">
    <name type="scientific">Cyclotella atomus</name>
    <dbReference type="NCBI Taxonomy" id="382360"/>
    <lineage>
        <taxon>Eukaryota</taxon>
        <taxon>Sar</taxon>
        <taxon>Stramenopiles</taxon>
        <taxon>Ochrophyta</taxon>
        <taxon>Bacillariophyta</taxon>
        <taxon>Coscinodiscophyceae</taxon>
        <taxon>Thalassiosirophycidae</taxon>
        <taxon>Stephanodiscales</taxon>
        <taxon>Stephanodiscaceae</taxon>
        <taxon>Cyclotella</taxon>
    </lineage>
</organism>
<evidence type="ECO:0000256" key="1">
    <source>
        <dbReference type="SAM" id="MobiDB-lite"/>
    </source>
</evidence>
<feature type="region of interest" description="Disordered" evidence="1">
    <location>
        <begin position="218"/>
        <end position="237"/>
    </location>
</feature>
<proteinExistence type="predicted"/>
<evidence type="ECO:0000313" key="3">
    <source>
        <dbReference type="EMBL" id="KAL3802018.1"/>
    </source>
</evidence>